<organism evidence="10 11">
    <name type="scientific">Corynebacterium freneyi</name>
    <dbReference type="NCBI Taxonomy" id="134034"/>
    <lineage>
        <taxon>Bacteria</taxon>
        <taxon>Bacillati</taxon>
        <taxon>Actinomycetota</taxon>
        <taxon>Actinomycetes</taxon>
        <taxon>Mycobacteriales</taxon>
        <taxon>Corynebacteriaceae</taxon>
        <taxon>Corynebacterium</taxon>
    </lineage>
</organism>
<dbReference type="InterPro" id="IPR003356">
    <property type="entry name" value="DNA_methylase_A-5"/>
</dbReference>
<evidence type="ECO:0000256" key="2">
    <source>
        <dbReference type="ARBA" id="ARBA00011900"/>
    </source>
</evidence>
<evidence type="ECO:0000256" key="4">
    <source>
        <dbReference type="ARBA" id="ARBA00022679"/>
    </source>
</evidence>
<dbReference type="Gene3D" id="3.40.50.150">
    <property type="entry name" value="Vaccinia Virus protein VP39"/>
    <property type="match status" value="1"/>
</dbReference>
<dbReference type="SUPFAM" id="SSF53335">
    <property type="entry name" value="S-adenosyl-L-methionine-dependent methyltransferases"/>
    <property type="match status" value="1"/>
</dbReference>
<dbReference type="PANTHER" id="PTHR42933">
    <property type="entry name" value="SLR6095 PROTEIN"/>
    <property type="match status" value="1"/>
</dbReference>
<dbReference type="GO" id="GO:0032259">
    <property type="term" value="P:methylation"/>
    <property type="evidence" value="ECO:0007669"/>
    <property type="project" value="UniProtKB-KW"/>
</dbReference>
<dbReference type="InterPro" id="IPR029063">
    <property type="entry name" value="SAM-dependent_MTases_sf"/>
</dbReference>
<dbReference type="PANTHER" id="PTHR42933:SF3">
    <property type="entry name" value="TYPE I RESTRICTION ENZYME MJAVIII METHYLASE SUBUNIT"/>
    <property type="match status" value="1"/>
</dbReference>
<name>A0ABS4U416_9CORY</name>
<keyword evidence="6" id="KW-0680">Restriction system</keyword>
<evidence type="ECO:0000259" key="8">
    <source>
        <dbReference type="Pfam" id="PF02384"/>
    </source>
</evidence>
<comment type="similarity">
    <text evidence="1">Belongs to the N(4)/N(6)-methyltransferase family.</text>
</comment>
<dbReference type="InterPro" id="IPR051537">
    <property type="entry name" value="DNA_Adenine_Mtase"/>
</dbReference>
<dbReference type="Pfam" id="PF12161">
    <property type="entry name" value="HsdM_N"/>
    <property type="match status" value="1"/>
</dbReference>
<keyword evidence="5" id="KW-0949">S-adenosyl-L-methionine</keyword>
<evidence type="ECO:0000313" key="10">
    <source>
        <dbReference type="EMBL" id="MBP2331397.1"/>
    </source>
</evidence>
<dbReference type="Gene3D" id="1.20.1260.30">
    <property type="match status" value="1"/>
</dbReference>
<evidence type="ECO:0000256" key="1">
    <source>
        <dbReference type="ARBA" id="ARBA00006594"/>
    </source>
</evidence>
<keyword evidence="4 10" id="KW-0808">Transferase</keyword>
<dbReference type="PROSITE" id="PS00092">
    <property type="entry name" value="N6_MTASE"/>
    <property type="match status" value="1"/>
</dbReference>
<keyword evidence="3 10" id="KW-0489">Methyltransferase</keyword>
<evidence type="ECO:0000259" key="9">
    <source>
        <dbReference type="Pfam" id="PF12161"/>
    </source>
</evidence>
<feature type="domain" description="N6 adenine-specific DNA methyltransferase N-terminal" evidence="9">
    <location>
        <begin position="6"/>
        <end position="130"/>
    </location>
</feature>
<dbReference type="InterPro" id="IPR002052">
    <property type="entry name" value="DNA_methylase_N6_adenine_CS"/>
</dbReference>
<evidence type="ECO:0000256" key="3">
    <source>
        <dbReference type="ARBA" id="ARBA00022603"/>
    </source>
</evidence>
<accession>A0ABS4U416</accession>
<dbReference type="RefSeq" id="WP_209651565.1">
    <property type="nucleotide sequence ID" value="NZ_CP047357.1"/>
</dbReference>
<evidence type="ECO:0000313" key="11">
    <source>
        <dbReference type="Proteomes" id="UP001519305"/>
    </source>
</evidence>
<keyword evidence="11" id="KW-1185">Reference proteome</keyword>
<dbReference type="InterPro" id="IPR022749">
    <property type="entry name" value="D12N6_MeTrfase_N"/>
</dbReference>
<evidence type="ECO:0000256" key="6">
    <source>
        <dbReference type="ARBA" id="ARBA00022747"/>
    </source>
</evidence>
<comment type="catalytic activity">
    <reaction evidence="7">
        <text>a 2'-deoxyadenosine in DNA + S-adenosyl-L-methionine = an N(6)-methyl-2'-deoxyadenosine in DNA + S-adenosyl-L-homocysteine + H(+)</text>
        <dbReference type="Rhea" id="RHEA:15197"/>
        <dbReference type="Rhea" id="RHEA-COMP:12418"/>
        <dbReference type="Rhea" id="RHEA-COMP:12419"/>
        <dbReference type="ChEBI" id="CHEBI:15378"/>
        <dbReference type="ChEBI" id="CHEBI:57856"/>
        <dbReference type="ChEBI" id="CHEBI:59789"/>
        <dbReference type="ChEBI" id="CHEBI:90615"/>
        <dbReference type="ChEBI" id="CHEBI:90616"/>
        <dbReference type="EC" id="2.1.1.72"/>
    </reaction>
</comment>
<dbReference type="EC" id="2.1.1.72" evidence="2"/>
<protein>
    <recommendedName>
        <fullName evidence="2">site-specific DNA-methyltransferase (adenine-specific)</fullName>
        <ecNumber evidence="2">2.1.1.72</ecNumber>
    </recommendedName>
</protein>
<gene>
    <name evidence="10" type="ORF">JOF33_000096</name>
</gene>
<proteinExistence type="inferred from homology"/>
<reference evidence="10 11" key="1">
    <citation type="submission" date="2021-03" db="EMBL/GenBank/DDBJ databases">
        <title>Sequencing the genomes of 1000 actinobacteria strains.</title>
        <authorList>
            <person name="Klenk H.-P."/>
        </authorList>
    </citation>
    <scope>NUCLEOTIDE SEQUENCE [LARGE SCALE GENOMIC DNA]</scope>
    <source>
        <strain evidence="10 11">DSM 44506</strain>
    </source>
</reference>
<dbReference type="GO" id="GO:0009007">
    <property type="term" value="F:site-specific DNA-methyltransferase (adenine-specific) activity"/>
    <property type="evidence" value="ECO:0007669"/>
    <property type="project" value="UniProtKB-EC"/>
</dbReference>
<evidence type="ECO:0000256" key="7">
    <source>
        <dbReference type="ARBA" id="ARBA00047942"/>
    </source>
</evidence>
<dbReference type="Pfam" id="PF02384">
    <property type="entry name" value="N6_Mtase"/>
    <property type="match status" value="1"/>
</dbReference>
<feature type="domain" description="DNA methylase adenine-specific" evidence="8">
    <location>
        <begin position="138"/>
        <end position="487"/>
    </location>
</feature>
<dbReference type="Proteomes" id="UP001519305">
    <property type="component" value="Unassembled WGS sequence"/>
</dbReference>
<evidence type="ECO:0000256" key="5">
    <source>
        <dbReference type="ARBA" id="ARBA00022691"/>
    </source>
</evidence>
<sequence>MITGALKNQVDDIWNVFWSGGISNPINVIEQMTYLLFMRQLDLQQTEVDQKRELGVPVGDDEDIFTTEDEQKLRWHRIMELGDPEAMHKLVSGEAFAFIRNLGGSGMQQHMRGAMFGINSAATLRLAMEKIDELDLKNKDLAGDLYEYMLSKLTTAGTNGQFRTPGHIIDLMVALMDPTFDDRIIDPACGTAGFLVGAAEWAKDAGQGSGKAFMTKANRDHYESDMFHGYDFDATMVRIAAMNMFMHGIEEPNIAYRDSLLPLPDEHEAETYSLVLANPPFAGKTAQDLDLGLEKVIGAPTKKTELLFIARFLNLLSVGGRAAVIVPEGVLFGSTRAHKSLRKQLVEKHDLQAVIKLPSGTFKPYSGVSTAILCFTKTGTGGTKDVWFYDVQADGLSLDDKRTPLLDPNLLGPIPRTVPAEGHGTGEPVELTNEQLAINNLPDVLARFQRRRGSERGRERTEQSFTVPAKELAENDYDLSMNRYKEITFQAEETRDPLEIIAEIETLDEQISGALAALKEELK</sequence>
<dbReference type="PRINTS" id="PR00507">
    <property type="entry name" value="N12N6MTFRASE"/>
</dbReference>
<comment type="caution">
    <text evidence="10">The sequence shown here is derived from an EMBL/GenBank/DDBJ whole genome shotgun (WGS) entry which is preliminary data.</text>
</comment>
<dbReference type="EMBL" id="JAGINY010000001">
    <property type="protein sequence ID" value="MBP2331397.1"/>
    <property type="molecule type" value="Genomic_DNA"/>
</dbReference>
<dbReference type="InterPro" id="IPR038333">
    <property type="entry name" value="T1MK-like_N_sf"/>
</dbReference>